<protein>
    <submittedName>
        <fullName evidence="2">Uncharacterized protein</fullName>
    </submittedName>
</protein>
<dbReference type="EMBL" id="BRXU01000010">
    <property type="protein sequence ID" value="GLC54462.1"/>
    <property type="molecule type" value="Genomic_DNA"/>
</dbReference>
<feature type="region of interest" description="Disordered" evidence="1">
    <location>
        <begin position="319"/>
        <end position="349"/>
    </location>
</feature>
<dbReference type="Proteomes" id="UP001165080">
    <property type="component" value="Unassembled WGS sequence"/>
</dbReference>
<accession>A0A9W6F2Y5</accession>
<evidence type="ECO:0000313" key="2">
    <source>
        <dbReference type="EMBL" id="GLC54462.1"/>
    </source>
</evidence>
<feature type="region of interest" description="Disordered" evidence="1">
    <location>
        <begin position="1"/>
        <end position="22"/>
    </location>
</feature>
<evidence type="ECO:0000313" key="3">
    <source>
        <dbReference type="Proteomes" id="UP001165080"/>
    </source>
</evidence>
<organism evidence="2 3">
    <name type="scientific">Pleodorina starrii</name>
    <dbReference type="NCBI Taxonomy" id="330485"/>
    <lineage>
        <taxon>Eukaryota</taxon>
        <taxon>Viridiplantae</taxon>
        <taxon>Chlorophyta</taxon>
        <taxon>core chlorophytes</taxon>
        <taxon>Chlorophyceae</taxon>
        <taxon>CS clade</taxon>
        <taxon>Chlamydomonadales</taxon>
        <taxon>Volvocaceae</taxon>
        <taxon>Pleodorina</taxon>
    </lineage>
</organism>
<reference evidence="2 3" key="1">
    <citation type="journal article" date="2023" name="Commun. Biol.">
        <title>Reorganization of the ancestral sex-determining regions during the evolution of trioecy in Pleodorina starrii.</title>
        <authorList>
            <person name="Takahashi K."/>
            <person name="Suzuki S."/>
            <person name="Kawai-Toyooka H."/>
            <person name="Yamamoto K."/>
            <person name="Hamaji T."/>
            <person name="Ootsuki R."/>
            <person name="Yamaguchi H."/>
            <person name="Kawachi M."/>
            <person name="Higashiyama T."/>
            <person name="Nozaki H."/>
        </authorList>
    </citation>
    <scope>NUCLEOTIDE SEQUENCE [LARGE SCALE GENOMIC DNA]</scope>
    <source>
        <strain evidence="2 3">NIES-4479</strain>
    </source>
</reference>
<sequence>MSGSEGNAPAMEEAREAEATPAAQSLVNLSNSVLTTIMEHVVRCSNPGQVIKLALACKALYRAVSEAEGLWEHLSISHGWSRRRAAPRSALPPATSAGSTAAAAVGTISVQDLDQRWFQYYSHRMGCRRSVRRFFRLYSAFLSRPSSMALMPGAEPAALSASEQRLGVSLPAELWELYRHRSGQAPGGGPFVTFADDMRLLGLDEVVLERHPGLPELRQRLALLGRTHRGERPRPGEGEGEGEGEGRGDSSAGGGSGGGSRAPGGQQLCAGRETGGERSADRAPTGILLQALHGAAHASGPAGPAAGAAAAAAAAATVAGSGSGTGGGGDMGTASGGDASGDNDGDDDDRVLVVASNPSASRRLLVALDGRVYLARGLSITLFASGVAAMIQKLLQ</sequence>
<gene>
    <name evidence="2" type="primary">PLESTMB000278</name>
    <name evidence="2" type="ORF">PLESTB_000866300</name>
</gene>
<feature type="compositionally biased region" description="Gly residues" evidence="1">
    <location>
        <begin position="251"/>
        <end position="262"/>
    </location>
</feature>
<feature type="compositionally biased region" description="Basic and acidic residues" evidence="1">
    <location>
        <begin position="228"/>
        <end position="237"/>
    </location>
</feature>
<name>A0A9W6F2Y5_9CHLO</name>
<evidence type="ECO:0000256" key="1">
    <source>
        <dbReference type="SAM" id="MobiDB-lite"/>
    </source>
</evidence>
<feature type="compositionally biased region" description="Gly residues" evidence="1">
    <location>
        <begin position="321"/>
        <end position="339"/>
    </location>
</feature>
<keyword evidence="3" id="KW-1185">Reference proteome</keyword>
<proteinExistence type="predicted"/>
<dbReference type="AlphaFoldDB" id="A0A9W6F2Y5"/>
<comment type="caution">
    <text evidence="2">The sequence shown here is derived from an EMBL/GenBank/DDBJ whole genome shotgun (WGS) entry which is preliminary data.</text>
</comment>
<feature type="region of interest" description="Disordered" evidence="1">
    <location>
        <begin position="224"/>
        <end position="281"/>
    </location>
</feature>